<dbReference type="OrthoDB" id="2755483at2759"/>
<name>A0A2H3K2G0_WOLCO</name>
<evidence type="ECO:0000313" key="2">
    <source>
        <dbReference type="Proteomes" id="UP000218811"/>
    </source>
</evidence>
<dbReference type="AlphaFoldDB" id="A0A2H3K2G0"/>
<proteinExistence type="predicted"/>
<accession>A0A2H3K2G0</accession>
<keyword evidence="2" id="KW-1185">Reference proteome</keyword>
<dbReference type="Proteomes" id="UP000218811">
    <property type="component" value="Unassembled WGS sequence"/>
</dbReference>
<dbReference type="EMBL" id="KB468124">
    <property type="protein sequence ID" value="PCH42577.1"/>
    <property type="molecule type" value="Genomic_DNA"/>
</dbReference>
<gene>
    <name evidence="1" type="ORF">WOLCODRAFT_163896</name>
</gene>
<evidence type="ECO:0000313" key="1">
    <source>
        <dbReference type="EMBL" id="PCH42577.1"/>
    </source>
</evidence>
<protein>
    <submittedName>
        <fullName evidence="1">Uncharacterized protein</fullName>
    </submittedName>
</protein>
<dbReference type="STRING" id="742152.A0A2H3K2G0"/>
<organism evidence="1 2">
    <name type="scientific">Wolfiporia cocos (strain MD-104)</name>
    <name type="common">Brown rot fungus</name>
    <dbReference type="NCBI Taxonomy" id="742152"/>
    <lineage>
        <taxon>Eukaryota</taxon>
        <taxon>Fungi</taxon>
        <taxon>Dikarya</taxon>
        <taxon>Basidiomycota</taxon>
        <taxon>Agaricomycotina</taxon>
        <taxon>Agaricomycetes</taxon>
        <taxon>Polyporales</taxon>
        <taxon>Phaeolaceae</taxon>
        <taxon>Wolfiporia</taxon>
    </lineage>
</organism>
<dbReference type="OMA" id="QMIDENA"/>
<reference evidence="1 2" key="1">
    <citation type="journal article" date="2012" name="Science">
        <title>The Paleozoic origin of enzymatic lignin decomposition reconstructed from 31 fungal genomes.</title>
        <authorList>
            <person name="Floudas D."/>
            <person name="Binder M."/>
            <person name="Riley R."/>
            <person name="Barry K."/>
            <person name="Blanchette R.A."/>
            <person name="Henrissat B."/>
            <person name="Martinez A.T."/>
            <person name="Otillar R."/>
            <person name="Spatafora J.W."/>
            <person name="Yadav J.S."/>
            <person name="Aerts A."/>
            <person name="Benoit I."/>
            <person name="Boyd A."/>
            <person name="Carlson A."/>
            <person name="Copeland A."/>
            <person name="Coutinho P.M."/>
            <person name="de Vries R.P."/>
            <person name="Ferreira P."/>
            <person name="Findley K."/>
            <person name="Foster B."/>
            <person name="Gaskell J."/>
            <person name="Glotzer D."/>
            <person name="Gorecki P."/>
            <person name="Heitman J."/>
            <person name="Hesse C."/>
            <person name="Hori C."/>
            <person name="Igarashi K."/>
            <person name="Jurgens J.A."/>
            <person name="Kallen N."/>
            <person name="Kersten P."/>
            <person name="Kohler A."/>
            <person name="Kuees U."/>
            <person name="Kumar T.K.A."/>
            <person name="Kuo A."/>
            <person name="LaButti K."/>
            <person name="Larrondo L.F."/>
            <person name="Lindquist E."/>
            <person name="Ling A."/>
            <person name="Lombard V."/>
            <person name="Lucas S."/>
            <person name="Lundell T."/>
            <person name="Martin R."/>
            <person name="McLaughlin D.J."/>
            <person name="Morgenstern I."/>
            <person name="Morin E."/>
            <person name="Murat C."/>
            <person name="Nagy L.G."/>
            <person name="Nolan M."/>
            <person name="Ohm R.A."/>
            <person name="Patyshakuliyeva A."/>
            <person name="Rokas A."/>
            <person name="Ruiz-Duenas F.J."/>
            <person name="Sabat G."/>
            <person name="Salamov A."/>
            <person name="Samejima M."/>
            <person name="Schmutz J."/>
            <person name="Slot J.C."/>
            <person name="St John F."/>
            <person name="Stenlid J."/>
            <person name="Sun H."/>
            <person name="Sun S."/>
            <person name="Syed K."/>
            <person name="Tsang A."/>
            <person name="Wiebenga A."/>
            <person name="Young D."/>
            <person name="Pisabarro A."/>
            <person name="Eastwood D.C."/>
            <person name="Martin F."/>
            <person name="Cullen D."/>
            <person name="Grigoriev I.V."/>
            <person name="Hibbett D.S."/>
        </authorList>
    </citation>
    <scope>NUCLEOTIDE SEQUENCE [LARGE SCALE GENOMIC DNA]</scope>
    <source>
        <strain evidence="1 2">MD-104</strain>
    </source>
</reference>
<sequence>MLSSHSILIHHIGMSVNNFSEIAHALTIRVPLAPYQTQQGSFQRCILFRYRDNGRVGIRLSDALACNTRGIERGNERLLLNTLGDYPEKVSLRVGWPGYPAWGRQIRARDSAQNPQPYTFAKLAEEIAKAIKQMIDENANRQCAERSQGWAVGPGRIQLEHLYLAEIHHVARGSIEPVLLRSPQSEYAP</sequence>